<dbReference type="InterPro" id="IPR036047">
    <property type="entry name" value="F-box-like_dom_sf"/>
</dbReference>
<dbReference type="Gene3D" id="3.80.10.10">
    <property type="entry name" value="Ribonuclease Inhibitor"/>
    <property type="match status" value="1"/>
</dbReference>
<dbReference type="EMBL" id="JAACJL010000031">
    <property type="protein sequence ID" value="KAF4616517.1"/>
    <property type="molecule type" value="Genomic_DNA"/>
</dbReference>
<organism evidence="1 2">
    <name type="scientific">Agrocybe pediades</name>
    <dbReference type="NCBI Taxonomy" id="84607"/>
    <lineage>
        <taxon>Eukaryota</taxon>
        <taxon>Fungi</taxon>
        <taxon>Dikarya</taxon>
        <taxon>Basidiomycota</taxon>
        <taxon>Agaricomycotina</taxon>
        <taxon>Agaricomycetes</taxon>
        <taxon>Agaricomycetidae</taxon>
        <taxon>Agaricales</taxon>
        <taxon>Agaricineae</taxon>
        <taxon>Strophariaceae</taxon>
        <taxon>Agrocybe</taxon>
    </lineage>
</organism>
<keyword evidence="2" id="KW-1185">Reference proteome</keyword>
<dbReference type="AlphaFoldDB" id="A0A8H4QSE5"/>
<name>A0A8H4QSE5_9AGAR</name>
<evidence type="ECO:0000313" key="2">
    <source>
        <dbReference type="Proteomes" id="UP000521872"/>
    </source>
</evidence>
<accession>A0A8H4QSE5</accession>
<evidence type="ECO:0000313" key="1">
    <source>
        <dbReference type="EMBL" id="KAF4616517.1"/>
    </source>
</evidence>
<dbReference type="InterPro" id="IPR032675">
    <property type="entry name" value="LRR_dom_sf"/>
</dbReference>
<reference evidence="1 2" key="1">
    <citation type="submission" date="2019-12" db="EMBL/GenBank/DDBJ databases">
        <authorList>
            <person name="Floudas D."/>
            <person name="Bentzer J."/>
            <person name="Ahren D."/>
            <person name="Johansson T."/>
            <person name="Persson P."/>
            <person name="Tunlid A."/>
        </authorList>
    </citation>
    <scope>NUCLEOTIDE SEQUENCE [LARGE SCALE GENOMIC DNA]</scope>
    <source>
        <strain evidence="1 2">CBS 102.39</strain>
    </source>
</reference>
<dbReference type="SUPFAM" id="SSF52047">
    <property type="entry name" value="RNI-like"/>
    <property type="match status" value="1"/>
</dbReference>
<gene>
    <name evidence="1" type="ORF">D9613_008901</name>
</gene>
<dbReference type="Proteomes" id="UP000521872">
    <property type="component" value="Unassembled WGS sequence"/>
</dbReference>
<comment type="caution">
    <text evidence="1">The sequence shown here is derived from an EMBL/GenBank/DDBJ whole genome shotgun (WGS) entry which is preliminary data.</text>
</comment>
<dbReference type="SUPFAM" id="SSF81383">
    <property type="entry name" value="F-box domain"/>
    <property type="match status" value="1"/>
</dbReference>
<protein>
    <recommendedName>
        <fullName evidence="3">F-box domain-containing protein</fullName>
    </recommendedName>
</protein>
<proteinExistence type="predicted"/>
<sequence length="449" mass="51279">MKLQAILVTIFSEDVLHSEHKKDLSEERQITYRPVRVSNIGFHLLSYLVHSWKADSLTMVNWLPFEIWSTIFQFLIEGNNTTQYRVLLLQVNQEWRQIACAMPNLWTDLEIRTVDPSKAQFFLSHSGVLPIDVRITWVKFSATRNPDIKALTDALSNHVYRIRSLDIHVQMHKYADMFIAHIGAEQDAPCLESLCVKVKRRQPNYPPGKRFASLKTAFRTTPNLKHLSLPACPLPNFNSPIFSTSSIAHLTLDATPFDAGIDSNMLFNALLAVCQNLRSFTLKGSTSLLFLTRPSFPRLNMPRLTSVNVGASGWGLDILDTFRAPMLSDVRLDALEQKYHWSPEDWGLRYGGYATVSLRILSDRSPSIKRLDLAGIAFIIPETIYAWLFDNAFPMLEELRFEHADISDDLLARAAVGGLPRLRKLEICNCAAFFLFHDRLQDLSMEKLW</sequence>
<evidence type="ECO:0008006" key="3">
    <source>
        <dbReference type="Google" id="ProtNLM"/>
    </source>
</evidence>